<name>A0ABT3UWV5_9ACTN</name>
<evidence type="ECO:0000313" key="2">
    <source>
        <dbReference type="EMBL" id="MCX4232045.1"/>
    </source>
</evidence>
<dbReference type="InterPro" id="IPR027417">
    <property type="entry name" value="P-loop_NTPase"/>
</dbReference>
<keyword evidence="3" id="KW-1185">Reference proteome</keyword>
<keyword evidence="1" id="KW-0472">Membrane</keyword>
<feature type="transmembrane region" description="Helical" evidence="1">
    <location>
        <begin position="122"/>
        <end position="142"/>
    </location>
</feature>
<gene>
    <name evidence="2" type="ORF">K3769_04465</name>
</gene>
<dbReference type="Gene3D" id="3.40.50.300">
    <property type="entry name" value="P-loop containing nucleotide triphosphate hydrolases"/>
    <property type="match status" value="1"/>
</dbReference>
<comment type="caution">
    <text evidence="2">The sequence shown here is derived from an EMBL/GenBank/DDBJ whole genome shotgun (WGS) entry which is preliminary data.</text>
</comment>
<dbReference type="RefSeq" id="WP_267025148.1">
    <property type="nucleotide sequence ID" value="NZ_JAIFZO010000002.1"/>
</dbReference>
<dbReference type="SUPFAM" id="SSF52540">
    <property type="entry name" value="P-loop containing nucleoside triphosphate hydrolases"/>
    <property type="match status" value="1"/>
</dbReference>
<reference evidence="2" key="1">
    <citation type="journal article" date="2022" name="bioRxiv">
        <title>Discovery and biosynthetic assessment of Streptomyces ortus sp nov. isolated from a deep-sea sponge.</title>
        <authorList>
            <person name="Williams S.E."/>
        </authorList>
    </citation>
    <scope>NUCLEOTIDE SEQUENCE</scope>
    <source>
        <strain evidence="2">A15ISP2-DRY2</strain>
    </source>
</reference>
<evidence type="ECO:0000313" key="3">
    <source>
        <dbReference type="Proteomes" id="UP001165590"/>
    </source>
</evidence>
<evidence type="ECO:0000256" key="1">
    <source>
        <dbReference type="SAM" id="Phobius"/>
    </source>
</evidence>
<keyword evidence="1" id="KW-1133">Transmembrane helix</keyword>
<protein>
    <recommendedName>
        <fullName evidence="4">FtsK domain-containing protein</fullName>
    </recommendedName>
</protein>
<sequence>MSLDQQPEFPADWDTSKVIPGELHIPDDLSGEDIDIAPGIIVPYEPRTPVLAKTGTAAMTVAAVTGRACGLSARWFFTGARAVGFLGWRYVRAHDLQETLGGMSSGAHWNKVKMERHSRWRFLGWTSAVTAGLNLAGWWALVKFGGMTALDLSWKIPPALTAAVAVAAVTWYGRYRANSPGLAPQMLMAEQDNPESDEPFPLAMCRTADQVEECVSRALAWEGIGTRTVRALGHREWGWEVDVVLKGSKVARVNEKADDLDSHFNVKHGGTLIDPDPRESAHLVLRLVTANPFENMPQPAIHAPNSLDIADPHNFGRCMDGSPLDLVLEGQRILVIGVSGSAKSTGVLRDLAEVITACHNAIAIEMDPIKDGLREFEGAMAVPPIRGNRSCEQWLDHLVKMASGRNAVRNRLGMGDTWIATKEHPAIFALVDEFIFLSKTAKEKFIELLRIGKQSGIYVVAAGQDATSDAMGDAIADTFTLRIMLAARHADIPLVLGSGAINAGYRPDRLVPAQNKHLKNDAGQSYIKGPGLDRPLLYGWNEHGNEPIKRAVADRVAAGRPWFDRDTLAAAGLLHLADTGVVSRVSGDRKIAQDAAFVMTNGAVDRMRTETLTKALVDAFPDAYEDLTVAELRTLLKDAGAGPPMQLGPCEGEQNPRGFTIETLTAL</sequence>
<accession>A0ABT3UWV5</accession>
<proteinExistence type="predicted"/>
<evidence type="ECO:0008006" key="4">
    <source>
        <dbReference type="Google" id="ProtNLM"/>
    </source>
</evidence>
<dbReference type="Proteomes" id="UP001165590">
    <property type="component" value="Unassembled WGS sequence"/>
</dbReference>
<organism evidence="2 3">
    <name type="scientific">Streptomyces ortus</name>
    <dbReference type="NCBI Taxonomy" id="2867268"/>
    <lineage>
        <taxon>Bacteria</taxon>
        <taxon>Bacillati</taxon>
        <taxon>Actinomycetota</taxon>
        <taxon>Actinomycetes</taxon>
        <taxon>Kitasatosporales</taxon>
        <taxon>Streptomycetaceae</taxon>
        <taxon>Streptomyces</taxon>
    </lineage>
</organism>
<dbReference type="EMBL" id="JAIFZO010000002">
    <property type="protein sequence ID" value="MCX4232045.1"/>
    <property type="molecule type" value="Genomic_DNA"/>
</dbReference>
<keyword evidence="1" id="KW-0812">Transmembrane</keyword>